<dbReference type="InterPro" id="IPR043472">
    <property type="entry name" value="Macro_dom-like"/>
</dbReference>
<dbReference type="Pfam" id="PF00635">
    <property type="entry name" value="Motile_Sperm"/>
    <property type="match status" value="1"/>
</dbReference>
<evidence type="ECO:0000256" key="4">
    <source>
        <dbReference type="ARBA" id="ARBA00023027"/>
    </source>
</evidence>
<dbReference type="PANTHER" id="PTHR14453:SF67">
    <property type="entry name" value="POLY [ADP-RIBOSE] POLYMERASE"/>
    <property type="match status" value="1"/>
</dbReference>
<evidence type="ECO:0000256" key="1">
    <source>
        <dbReference type="ARBA" id="ARBA00004123"/>
    </source>
</evidence>
<dbReference type="PANTHER" id="PTHR14453">
    <property type="entry name" value="PARP/ZINC FINGER CCCH TYPE DOMAIN CONTAINING PROTEIN"/>
    <property type="match status" value="1"/>
</dbReference>
<dbReference type="GO" id="GO:0003714">
    <property type="term" value="F:transcription corepressor activity"/>
    <property type="evidence" value="ECO:0007669"/>
    <property type="project" value="TreeGrafter"/>
</dbReference>
<keyword evidence="3 6" id="KW-0808">Transferase</keyword>
<dbReference type="GO" id="GO:0005737">
    <property type="term" value="C:cytoplasm"/>
    <property type="evidence" value="ECO:0007669"/>
    <property type="project" value="TreeGrafter"/>
</dbReference>
<proteinExistence type="predicted"/>
<keyword evidence="11" id="KW-1185">Reference proteome</keyword>
<dbReference type="Gene3D" id="3.90.228.10">
    <property type="match status" value="1"/>
</dbReference>
<organism evidence="9 12">
    <name type="scientific">Adineta ricciae</name>
    <name type="common">Rotifer</name>
    <dbReference type="NCBI Taxonomy" id="249248"/>
    <lineage>
        <taxon>Eukaryota</taxon>
        <taxon>Metazoa</taxon>
        <taxon>Spiralia</taxon>
        <taxon>Gnathifera</taxon>
        <taxon>Rotifera</taxon>
        <taxon>Eurotatoria</taxon>
        <taxon>Bdelloidea</taxon>
        <taxon>Adinetida</taxon>
        <taxon>Adinetidae</taxon>
        <taxon>Adineta</taxon>
    </lineage>
</organism>
<dbReference type="PROSITE" id="PS51059">
    <property type="entry name" value="PARP_CATALYTIC"/>
    <property type="match status" value="1"/>
</dbReference>
<protein>
    <recommendedName>
        <fullName evidence="6">Poly [ADP-ribose] polymerase</fullName>
        <shortName evidence="6">PARP</shortName>
        <ecNumber evidence="6">2.4.2.-</ecNumber>
    </recommendedName>
</protein>
<dbReference type="InterPro" id="IPR000535">
    <property type="entry name" value="MSP_dom"/>
</dbReference>
<evidence type="ECO:0000313" key="9">
    <source>
        <dbReference type="EMBL" id="CAF1121203.1"/>
    </source>
</evidence>
<dbReference type="Proteomes" id="UP000663828">
    <property type="component" value="Unassembled WGS sequence"/>
</dbReference>
<dbReference type="EC" id="2.4.2.-" evidence="6"/>
<dbReference type="SUPFAM" id="SSF49354">
    <property type="entry name" value="PapD-like"/>
    <property type="match status" value="1"/>
</dbReference>
<dbReference type="AlphaFoldDB" id="A0A814QLJ2"/>
<dbReference type="PROSITE" id="PS50202">
    <property type="entry name" value="MSP"/>
    <property type="match status" value="1"/>
</dbReference>
<evidence type="ECO:0000256" key="3">
    <source>
        <dbReference type="ARBA" id="ARBA00022679"/>
    </source>
</evidence>
<dbReference type="SUPFAM" id="SSF52949">
    <property type="entry name" value="Macro domain-like"/>
    <property type="match status" value="1"/>
</dbReference>
<feature type="domain" description="MSP" evidence="7">
    <location>
        <begin position="2"/>
        <end position="122"/>
    </location>
</feature>
<dbReference type="InterPro" id="IPR012317">
    <property type="entry name" value="Poly(ADP-ribose)pol_cat_dom"/>
</dbReference>
<dbReference type="GO" id="GO:0003950">
    <property type="term" value="F:NAD+ poly-ADP-ribosyltransferase activity"/>
    <property type="evidence" value="ECO:0007669"/>
    <property type="project" value="UniProtKB-UniRule"/>
</dbReference>
<dbReference type="Gene3D" id="3.40.220.10">
    <property type="entry name" value="Leucine Aminopeptidase, subunit E, domain 1"/>
    <property type="match status" value="1"/>
</dbReference>
<comment type="caution">
    <text evidence="9">The sequence shown here is derived from an EMBL/GenBank/DDBJ whole genome shotgun (WGS) entry which is preliminary data.</text>
</comment>
<comment type="subcellular location">
    <subcellularLocation>
        <location evidence="1">Nucleus</location>
    </subcellularLocation>
</comment>
<evidence type="ECO:0000256" key="5">
    <source>
        <dbReference type="ARBA" id="ARBA00023242"/>
    </source>
</evidence>
<dbReference type="Gene3D" id="2.60.40.10">
    <property type="entry name" value="Immunoglobulins"/>
    <property type="match status" value="1"/>
</dbReference>
<dbReference type="SUPFAM" id="SSF56399">
    <property type="entry name" value="ADP-ribosylation"/>
    <property type="match status" value="1"/>
</dbReference>
<name>A0A814QLJ2_ADIRI</name>
<sequence length="572" mass="65487">MTLEIRPKHELIFQGPFNIDSSVILNLANRGDAYLAFQFKTNASPNLRSTVKRGFLEPYAEENVKIILLPEEADHPYNESSQYQMTVHWTIISDISMNDIDNFWKSNASNNQDIHHIHLKCVFTNENSVESFALRNNTKQISQGTQTSPMIPKRSARFFSGWTHNFIHIHPHRSQRLNSAENPTSIESPSIQKKNRFLSRFKKTKPISVTIGHGTISVEQGDITKQKIDVIIGTLIGNTIDRKILKEAGNEANDTFANEYERNPHSLIISTPPGHLNCHRIFFIKWDPYANGIQLYQAIADFVWNIVQNVIAHDFQSVAIPIGGDQESTDTLKIIIEAMIKSIQKQIIIRKLSIFVKIIVEPDEQFIYNALCEKILMLSNDDLSEAALQSVATSELIENDQLSYVISEHTDEYQAVLTQFDEQMRYLYTQMIQIERIENKRWYLQYLAHKDEFKRRLGEDTERILYHGCDEQAANNIVTKGFSRNFAGQHGARWGYGVYFSSRANYSAAFALPNNRGEKRMFLANILIGKRALGDPSMRVPPVGFDSTTDGSHIFVIYHDAQAYATYLIVYK</sequence>
<evidence type="ECO:0000313" key="11">
    <source>
        <dbReference type="Proteomes" id="UP000663828"/>
    </source>
</evidence>
<keyword evidence="4 6" id="KW-0520">NAD</keyword>
<dbReference type="InterPro" id="IPR052056">
    <property type="entry name" value="Mono-ARTD/PARP"/>
</dbReference>
<gene>
    <name evidence="9" type="ORF">EDS130_LOCUS21062</name>
    <name evidence="10" type="ORF">XAT740_LOCUS31709</name>
</gene>
<feature type="domain" description="PARP catalytic" evidence="8">
    <location>
        <begin position="387"/>
        <end position="572"/>
    </location>
</feature>
<evidence type="ECO:0000259" key="7">
    <source>
        <dbReference type="PROSITE" id="PS50202"/>
    </source>
</evidence>
<reference evidence="9" key="1">
    <citation type="submission" date="2021-02" db="EMBL/GenBank/DDBJ databases">
        <authorList>
            <person name="Nowell W R."/>
        </authorList>
    </citation>
    <scope>NUCLEOTIDE SEQUENCE</scope>
</reference>
<evidence type="ECO:0000259" key="8">
    <source>
        <dbReference type="PROSITE" id="PS51059"/>
    </source>
</evidence>
<dbReference type="OrthoDB" id="6133115at2759"/>
<dbReference type="EMBL" id="CAJNOR010002906">
    <property type="protein sequence ID" value="CAF1355271.1"/>
    <property type="molecule type" value="Genomic_DNA"/>
</dbReference>
<keyword evidence="5" id="KW-0539">Nucleus</keyword>
<keyword evidence="2 6" id="KW-0328">Glycosyltransferase</keyword>
<dbReference type="EMBL" id="CAJNOJ010000105">
    <property type="protein sequence ID" value="CAF1121203.1"/>
    <property type="molecule type" value="Genomic_DNA"/>
</dbReference>
<dbReference type="Pfam" id="PF00644">
    <property type="entry name" value="PARP"/>
    <property type="match status" value="1"/>
</dbReference>
<dbReference type="GO" id="GO:0010629">
    <property type="term" value="P:negative regulation of gene expression"/>
    <property type="evidence" value="ECO:0007669"/>
    <property type="project" value="TreeGrafter"/>
</dbReference>
<dbReference type="Proteomes" id="UP000663852">
    <property type="component" value="Unassembled WGS sequence"/>
</dbReference>
<dbReference type="GO" id="GO:0005634">
    <property type="term" value="C:nucleus"/>
    <property type="evidence" value="ECO:0007669"/>
    <property type="project" value="UniProtKB-SubCell"/>
</dbReference>
<accession>A0A814QLJ2</accession>
<evidence type="ECO:0000313" key="12">
    <source>
        <dbReference type="Proteomes" id="UP000663852"/>
    </source>
</evidence>
<dbReference type="InterPro" id="IPR013783">
    <property type="entry name" value="Ig-like_fold"/>
</dbReference>
<evidence type="ECO:0000256" key="6">
    <source>
        <dbReference type="RuleBase" id="RU362114"/>
    </source>
</evidence>
<evidence type="ECO:0000313" key="10">
    <source>
        <dbReference type="EMBL" id="CAF1355271.1"/>
    </source>
</evidence>
<dbReference type="InterPro" id="IPR008962">
    <property type="entry name" value="PapD-like_sf"/>
</dbReference>
<evidence type="ECO:0000256" key="2">
    <source>
        <dbReference type="ARBA" id="ARBA00022676"/>
    </source>
</evidence>